<sequence length="72" mass="7990">MARSKCKAAVSIVLTLNKYLSLFIYIGKSLCVAAAVKSAMMYSYTRENQHTLPHIGTARLTKTKTILGNIRK</sequence>
<gene>
    <name evidence="2" type="ORF">OCBIM_22025513mg</name>
</gene>
<proteinExistence type="predicted"/>
<keyword evidence="1" id="KW-1133">Transmembrane helix</keyword>
<accession>A0A0L8GZJ9</accession>
<evidence type="ECO:0000313" key="2">
    <source>
        <dbReference type="EMBL" id="KOF82249.1"/>
    </source>
</evidence>
<keyword evidence="1" id="KW-0812">Transmembrane</keyword>
<evidence type="ECO:0000256" key="1">
    <source>
        <dbReference type="SAM" id="Phobius"/>
    </source>
</evidence>
<organism evidence="2">
    <name type="scientific">Octopus bimaculoides</name>
    <name type="common">California two-spotted octopus</name>
    <dbReference type="NCBI Taxonomy" id="37653"/>
    <lineage>
        <taxon>Eukaryota</taxon>
        <taxon>Metazoa</taxon>
        <taxon>Spiralia</taxon>
        <taxon>Lophotrochozoa</taxon>
        <taxon>Mollusca</taxon>
        <taxon>Cephalopoda</taxon>
        <taxon>Coleoidea</taxon>
        <taxon>Octopodiformes</taxon>
        <taxon>Octopoda</taxon>
        <taxon>Incirrata</taxon>
        <taxon>Octopodidae</taxon>
        <taxon>Octopus</taxon>
    </lineage>
</organism>
<dbReference type="AlphaFoldDB" id="A0A0L8GZJ9"/>
<keyword evidence="1" id="KW-0472">Membrane</keyword>
<name>A0A0L8GZJ9_OCTBM</name>
<feature type="transmembrane region" description="Helical" evidence="1">
    <location>
        <begin position="19"/>
        <end position="36"/>
    </location>
</feature>
<reference evidence="2" key="1">
    <citation type="submission" date="2015-07" db="EMBL/GenBank/DDBJ databases">
        <title>MeaNS - Measles Nucleotide Surveillance Program.</title>
        <authorList>
            <person name="Tran T."/>
            <person name="Druce J."/>
        </authorList>
    </citation>
    <scope>NUCLEOTIDE SEQUENCE</scope>
    <source>
        <strain evidence="2">UCB-OBI-ISO-001</strain>
        <tissue evidence="2">Gonad</tissue>
    </source>
</reference>
<protein>
    <submittedName>
        <fullName evidence="2">Uncharacterized protein</fullName>
    </submittedName>
</protein>
<dbReference type="EMBL" id="KQ419829">
    <property type="protein sequence ID" value="KOF82249.1"/>
    <property type="molecule type" value="Genomic_DNA"/>
</dbReference>